<dbReference type="AlphaFoldDB" id="X5DA92"/>
<comment type="similarity">
    <text evidence="6">Belongs to the 2'-deoxynucleoside 5'-phosphate N-hydrolase 1 family.</text>
</comment>
<dbReference type="eggNOG" id="COG3613">
    <property type="taxonomic scope" value="Bacteria"/>
</dbReference>
<evidence type="ECO:0000313" key="8">
    <source>
        <dbReference type="EMBL" id="SES78233.1"/>
    </source>
</evidence>
<comment type="subunit">
    <text evidence="1 6">Monomer and homodimer.</text>
</comment>
<evidence type="ECO:0000256" key="5">
    <source>
        <dbReference type="ARBA" id="ARBA00047460"/>
    </source>
</evidence>
<dbReference type="HOGENOM" id="CLU_100069_1_0_10"/>
<evidence type="ECO:0000313" key="9">
    <source>
        <dbReference type="Proteomes" id="UP000023772"/>
    </source>
</evidence>
<dbReference type="SUPFAM" id="SSF52309">
    <property type="entry name" value="N-(deoxy)ribosyltransferase-like"/>
    <property type="match status" value="1"/>
</dbReference>
<evidence type="ECO:0000313" key="7">
    <source>
        <dbReference type="EMBL" id="AHW59708.1"/>
    </source>
</evidence>
<dbReference type="EMBL" id="CP007451">
    <property type="protein sequence ID" value="AHW59708.1"/>
    <property type="molecule type" value="Genomic_DNA"/>
</dbReference>
<dbReference type="HAMAP" id="MF_03036">
    <property type="entry name" value="Nuc_phosphate_hydrolase"/>
    <property type="match status" value="1"/>
</dbReference>
<dbReference type="GO" id="GO:0009116">
    <property type="term" value="P:nucleoside metabolic process"/>
    <property type="evidence" value="ECO:0007669"/>
    <property type="project" value="UniProtKB-UniRule"/>
</dbReference>
<keyword evidence="9" id="KW-1185">Reference proteome</keyword>
<accession>X5DA92</accession>
<feature type="binding site" evidence="6">
    <location>
        <begin position="107"/>
        <end position="109"/>
    </location>
    <ligand>
        <name>substrate</name>
        <note>ligand shared between homodimeric partners</note>
    </ligand>
</feature>
<sequence length="142" mass="15587">MKIYFAGSIRGGRQDAALYEQIIQYLKSFGEVLTEHVGDPALTSAGDDGPNDQFIHDRDLKWLQSSDVIVAEVTAVSMGVGYEIGRAVEMGKPVLCLFREGPKHNLSAMIAGSKDVVLIHYSDIEELKKPLQGNLFSFKASK</sequence>
<dbReference type="RefSeq" id="WP_038557672.1">
    <property type="nucleotide sequence ID" value="NZ_FOHT01000002.1"/>
</dbReference>
<comment type="catalytic activity">
    <reaction evidence="6">
        <text>a purine 2'-deoxyribonucleoside 5'-phosphate + H2O = a purine nucleobase + 2-deoxy-D-ribose 5-phosphate</text>
        <dbReference type="Rhea" id="RHEA:51132"/>
        <dbReference type="ChEBI" id="CHEBI:15377"/>
        <dbReference type="ChEBI" id="CHEBI:26386"/>
        <dbReference type="ChEBI" id="CHEBI:62877"/>
        <dbReference type="ChEBI" id="CHEBI:142198"/>
    </reaction>
</comment>
<dbReference type="GO" id="GO:0070694">
    <property type="term" value="F:5-hydroxymethyl-dUMP N-hydrolase activity"/>
    <property type="evidence" value="ECO:0007669"/>
    <property type="project" value="InterPro"/>
</dbReference>
<comment type="catalytic activity">
    <reaction evidence="5">
        <text>5-hydroxymethyl-dUMP + H2O = 5-hydroxymethyluracil + 2-deoxy-D-ribose 5-phosphate</text>
        <dbReference type="Rhea" id="RHEA:77099"/>
        <dbReference type="ChEBI" id="CHEBI:15377"/>
        <dbReference type="ChEBI" id="CHEBI:16964"/>
        <dbReference type="ChEBI" id="CHEBI:62877"/>
        <dbReference type="ChEBI" id="CHEBI:90409"/>
    </reaction>
    <physiologicalReaction direction="left-to-right" evidence="5">
        <dbReference type="Rhea" id="RHEA:77100"/>
    </physiologicalReaction>
</comment>
<comment type="caution">
    <text evidence="6">Lacks conserved residue(s) required for the propagation of feature annotation.</text>
</comment>
<dbReference type="PANTHER" id="PTHR15364:SF0">
    <property type="entry name" value="2'-DEOXYNUCLEOSIDE 5'-PHOSPHATE N-HYDROLASE 1"/>
    <property type="match status" value="1"/>
</dbReference>
<evidence type="ECO:0000256" key="2">
    <source>
        <dbReference type="ARBA" id="ARBA00022801"/>
    </source>
</evidence>
<comment type="function">
    <text evidence="6">Catalyzes the cleavage of the N-glycosidic bond of deoxyribonucleoside 5'-monophosphates to yield deoxyribose 5-phosphate and a purine or pyrimidine base.</text>
</comment>
<dbReference type="EC" id="3.2.2.-" evidence="6"/>
<evidence type="ECO:0000256" key="1">
    <source>
        <dbReference type="ARBA" id="ARBA00011407"/>
    </source>
</evidence>
<dbReference type="GO" id="GO:0009159">
    <property type="term" value="P:deoxyribonucleoside monophosphate catabolic process"/>
    <property type="evidence" value="ECO:0007669"/>
    <property type="project" value="InterPro"/>
</dbReference>
<dbReference type="OrthoDB" id="9811273at2"/>
<dbReference type="Pfam" id="PF05014">
    <property type="entry name" value="Nuc_deoxyrib_tr"/>
    <property type="match status" value="1"/>
</dbReference>
<evidence type="ECO:0000256" key="4">
    <source>
        <dbReference type="ARBA" id="ARBA00023295"/>
    </source>
</evidence>
<dbReference type="InterPro" id="IPR051239">
    <property type="entry name" value="2'-dNMP_N-hydrolase"/>
</dbReference>
<dbReference type="EMBL" id="FOHT01000002">
    <property type="protein sequence ID" value="SES78233.1"/>
    <property type="molecule type" value="Genomic_DNA"/>
</dbReference>
<dbReference type="STRING" id="1168034.FH5T_09170"/>
<organism evidence="8 10">
    <name type="scientific">Draconibacterium orientale</name>
    <dbReference type="NCBI Taxonomy" id="1168034"/>
    <lineage>
        <taxon>Bacteria</taxon>
        <taxon>Pseudomonadati</taxon>
        <taxon>Bacteroidota</taxon>
        <taxon>Bacteroidia</taxon>
        <taxon>Marinilabiliales</taxon>
        <taxon>Prolixibacteraceae</taxon>
        <taxon>Draconibacterium</taxon>
    </lineage>
</organism>
<gene>
    <name evidence="7" type="ORF">FH5T_09170</name>
    <name evidence="8" type="ORF">SAMN05444285_10262</name>
</gene>
<dbReference type="GO" id="GO:0006163">
    <property type="term" value="P:purine nucleotide metabolic process"/>
    <property type="evidence" value="ECO:0007669"/>
    <property type="project" value="UniProtKB-ARBA"/>
</dbReference>
<dbReference type="PANTHER" id="PTHR15364">
    <property type="entry name" value="2'-DEOXYNUCLEOSIDE 5'-PHOSPHATE N-HYDROLASE 1"/>
    <property type="match status" value="1"/>
</dbReference>
<proteinExistence type="inferred from homology"/>
<dbReference type="Proteomes" id="UP000181981">
    <property type="component" value="Unassembled WGS sequence"/>
</dbReference>
<keyword evidence="2 6" id="KW-0378">Hydrolase</keyword>
<dbReference type="Gene3D" id="3.40.50.450">
    <property type="match status" value="1"/>
</dbReference>
<name>X5DA92_9BACT</name>
<dbReference type="Proteomes" id="UP000023772">
    <property type="component" value="Chromosome"/>
</dbReference>
<keyword evidence="4 6" id="KW-0326">Glycosidase</keyword>
<dbReference type="KEGG" id="dori:FH5T_09170"/>
<keyword evidence="3 6" id="KW-0546">Nucleotide metabolism</keyword>
<dbReference type="FunFam" id="3.40.50.450:FF:000019">
    <property type="entry name" value="2'-deoxynucleoside 5'-phosphate N-hydrolase 1"/>
    <property type="match status" value="1"/>
</dbReference>
<reference evidence="7 9" key="1">
    <citation type="submission" date="2014-03" db="EMBL/GenBank/DDBJ databases">
        <title>Complete genome sequence of a deeply braunched marine Bacteroidia bacterium Draconibacterium orientale type strain FH5T.</title>
        <authorList>
            <person name="Li X."/>
            <person name="Wang X."/>
            <person name="Xie Z."/>
            <person name="Du Z."/>
            <person name="Chen G."/>
        </authorList>
    </citation>
    <scope>NUCLEOTIDE SEQUENCE [LARGE SCALE GENOMIC DNA]</scope>
    <source>
        <strain evidence="7 9">FH5</strain>
    </source>
</reference>
<evidence type="ECO:0000256" key="6">
    <source>
        <dbReference type="HAMAP-Rule" id="MF_03036"/>
    </source>
</evidence>
<comment type="catalytic activity">
    <reaction evidence="6">
        <text>a pyrimidine 2'-deoxyribonucleoside 5'-phosphate + H2O = a pyrimidine nucleobase + 2-deoxy-D-ribose 5-phosphate</text>
        <dbReference type="Rhea" id="RHEA:57852"/>
        <dbReference type="ChEBI" id="CHEBI:15377"/>
        <dbReference type="ChEBI" id="CHEBI:26432"/>
        <dbReference type="ChEBI" id="CHEBI:62877"/>
        <dbReference type="ChEBI" id="CHEBI:142209"/>
    </reaction>
</comment>
<evidence type="ECO:0000256" key="3">
    <source>
        <dbReference type="ARBA" id="ARBA00023080"/>
    </source>
</evidence>
<dbReference type="GO" id="GO:0042802">
    <property type="term" value="F:identical protein binding"/>
    <property type="evidence" value="ECO:0007669"/>
    <property type="project" value="UniProtKB-ARBA"/>
</dbReference>
<feature type="binding site" description="in other chain" evidence="6">
    <location>
        <position position="83"/>
    </location>
    <ligand>
        <name>substrate</name>
        <note>ligand shared between homodimeric partners</note>
    </ligand>
</feature>
<dbReference type="InterPro" id="IPR007710">
    <property type="entry name" value="Nucleoside_deoxyribTrfase"/>
</dbReference>
<reference evidence="8 10" key="2">
    <citation type="submission" date="2016-10" db="EMBL/GenBank/DDBJ databases">
        <authorList>
            <person name="de Groot N.N."/>
        </authorList>
    </citation>
    <scope>NUCLEOTIDE SEQUENCE [LARGE SCALE GENOMIC DNA]</scope>
    <source>
        <strain evidence="8 10">DSM 25947</strain>
    </source>
</reference>
<dbReference type="InterPro" id="IPR028607">
    <property type="entry name" value="DNPH1"/>
</dbReference>
<protein>
    <recommendedName>
        <fullName evidence="6">Putative 2'-deoxynucleoside 5'-phosphate N-hydrolase 1</fullName>
        <ecNumber evidence="6">3.2.2.-</ecNumber>
    </recommendedName>
</protein>
<evidence type="ECO:0000313" key="10">
    <source>
        <dbReference type="Proteomes" id="UP000181981"/>
    </source>
</evidence>
<feature type="binding site" description="in other chain" evidence="6">
    <location>
        <position position="19"/>
    </location>
    <ligand>
        <name>substrate</name>
        <note>ligand shared between homodimeric partners</note>
    </ligand>
</feature>